<evidence type="ECO:0000256" key="10">
    <source>
        <dbReference type="ARBA" id="ARBA00023310"/>
    </source>
</evidence>
<dbReference type="AlphaFoldDB" id="A0A4V3C388"/>
<keyword evidence="5 11" id="KW-0812">Transmembrane</keyword>
<evidence type="ECO:0000256" key="6">
    <source>
        <dbReference type="ARBA" id="ARBA00022781"/>
    </source>
</evidence>
<dbReference type="InterPro" id="IPR035908">
    <property type="entry name" value="F0_ATP_A_sf"/>
</dbReference>
<organism evidence="12 13">
    <name type="scientific">Mycoplasma testudineum</name>
    <dbReference type="NCBI Taxonomy" id="244584"/>
    <lineage>
        <taxon>Bacteria</taxon>
        <taxon>Bacillati</taxon>
        <taxon>Mycoplasmatota</taxon>
        <taxon>Mollicutes</taxon>
        <taxon>Mycoplasmataceae</taxon>
        <taxon>Mycoplasma</taxon>
    </lineage>
</organism>
<dbReference type="InterPro" id="IPR045082">
    <property type="entry name" value="ATP_syn_F0_a_bact/chloroplast"/>
</dbReference>
<gene>
    <name evidence="12" type="ORF">EI74_0139</name>
</gene>
<evidence type="ECO:0000256" key="5">
    <source>
        <dbReference type="ARBA" id="ARBA00022692"/>
    </source>
</evidence>
<evidence type="ECO:0000256" key="4">
    <source>
        <dbReference type="ARBA" id="ARBA00022547"/>
    </source>
</evidence>
<accession>A0A4V3C388</accession>
<evidence type="ECO:0000256" key="1">
    <source>
        <dbReference type="ARBA" id="ARBA00004141"/>
    </source>
</evidence>
<keyword evidence="3" id="KW-0813">Transport</keyword>
<dbReference type="PANTHER" id="PTHR42823">
    <property type="entry name" value="ATP SYNTHASE SUBUNIT A, CHLOROPLASTIC"/>
    <property type="match status" value="1"/>
</dbReference>
<dbReference type="Pfam" id="PF00119">
    <property type="entry name" value="ATP-synt_A"/>
    <property type="match status" value="1"/>
</dbReference>
<evidence type="ECO:0000256" key="9">
    <source>
        <dbReference type="ARBA" id="ARBA00023136"/>
    </source>
</evidence>
<name>A0A4V3C388_9MOLU</name>
<evidence type="ECO:0000256" key="8">
    <source>
        <dbReference type="ARBA" id="ARBA00023065"/>
    </source>
</evidence>
<feature type="transmembrane region" description="Helical" evidence="11">
    <location>
        <begin position="115"/>
        <end position="135"/>
    </location>
</feature>
<keyword evidence="13" id="KW-1185">Reference proteome</keyword>
<comment type="caution">
    <text evidence="12">The sequence shown here is derived from an EMBL/GenBank/DDBJ whole genome shotgun (WGS) entry which is preliminary data.</text>
</comment>
<dbReference type="Gene3D" id="1.20.120.220">
    <property type="entry name" value="ATP synthase, F0 complex, subunit A"/>
    <property type="match status" value="1"/>
</dbReference>
<evidence type="ECO:0000256" key="3">
    <source>
        <dbReference type="ARBA" id="ARBA00022448"/>
    </source>
</evidence>
<evidence type="ECO:0000256" key="7">
    <source>
        <dbReference type="ARBA" id="ARBA00022989"/>
    </source>
</evidence>
<dbReference type="Proteomes" id="UP000295518">
    <property type="component" value="Unassembled WGS sequence"/>
</dbReference>
<keyword evidence="9 11" id="KW-0472">Membrane</keyword>
<proteinExistence type="inferred from homology"/>
<keyword evidence="7 11" id="KW-1133">Transmembrane helix</keyword>
<dbReference type="PRINTS" id="PR00123">
    <property type="entry name" value="ATPASEA"/>
</dbReference>
<feature type="transmembrane region" description="Helical" evidence="11">
    <location>
        <begin position="25"/>
        <end position="44"/>
    </location>
</feature>
<feature type="transmembrane region" description="Helical" evidence="11">
    <location>
        <begin position="87"/>
        <end position="109"/>
    </location>
</feature>
<dbReference type="PANTHER" id="PTHR42823:SF3">
    <property type="entry name" value="ATP SYNTHASE SUBUNIT A, CHLOROPLASTIC"/>
    <property type="match status" value="1"/>
</dbReference>
<dbReference type="RefSeq" id="WP_094254368.1">
    <property type="nucleotide sequence ID" value="NZ_NNCE01000001.1"/>
</dbReference>
<evidence type="ECO:0000313" key="13">
    <source>
        <dbReference type="Proteomes" id="UP000295518"/>
    </source>
</evidence>
<dbReference type="SUPFAM" id="SSF81336">
    <property type="entry name" value="F1F0 ATP synthase subunit A"/>
    <property type="match status" value="1"/>
</dbReference>
<dbReference type="GO" id="GO:0045259">
    <property type="term" value="C:proton-transporting ATP synthase complex"/>
    <property type="evidence" value="ECO:0007669"/>
    <property type="project" value="UniProtKB-KW"/>
</dbReference>
<keyword evidence="8" id="KW-0406">Ion transport</keyword>
<sequence length="257" mass="29088">MELNKNNAVAGNPLTSQLWVVQPHILTLFIIIIIFIFISLYVFFRIRKADPKKAPKGVVFVAEQYVGFFKDTFDSATDGKINWTSPYLFVLFSFLLVGNLLALIGFRAIATAYTVPLTFALISWIMIYVFGIFYNKWGFFKKFLNPVEIVGQFIPILSLSIRMFGNITSGSVIIYLLYSVTAWIYSLMTGSTIATYVLGPIVAPLMHLYLDAFSAMVQAYVFTLLTMIYWIGEIGEAGPEKSKKVTKKNKRFVLKKA</sequence>
<feature type="transmembrane region" description="Helical" evidence="11">
    <location>
        <begin position="212"/>
        <end position="232"/>
    </location>
</feature>
<reference evidence="12 13" key="1">
    <citation type="submission" date="2019-03" db="EMBL/GenBank/DDBJ databases">
        <title>Genomic Encyclopedia of Archaeal and Bacterial Type Strains, Phase II (KMG-II): from individual species to whole genera.</title>
        <authorList>
            <person name="Goeker M."/>
        </authorList>
    </citation>
    <scope>NUCLEOTIDE SEQUENCE [LARGE SCALE GENOMIC DNA]</scope>
    <source>
        <strain evidence="12 13">ATCC 700618</strain>
    </source>
</reference>
<comment type="subcellular location">
    <subcellularLocation>
        <location evidence="1">Membrane</location>
        <topology evidence="1">Multi-pass membrane protein</topology>
    </subcellularLocation>
</comment>
<protein>
    <submittedName>
        <fullName evidence="12">F-type H+-transporting ATPase subunit a</fullName>
    </submittedName>
</protein>
<evidence type="ECO:0000256" key="2">
    <source>
        <dbReference type="ARBA" id="ARBA00006810"/>
    </source>
</evidence>
<evidence type="ECO:0000256" key="11">
    <source>
        <dbReference type="SAM" id="Phobius"/>
    </source>
</evidence>
<dbReference type="InterPro" id="IPR000568">
    <property type="entry name" value="ATP_synth_F0_asu"/>
</dbReference>
<dbReference type="GO" id="GO:0005886">
    <property type="term" value="C:plasma membrane"/>
    <property type="evidence" value="ECO:0007669"/>
    <property type="project" value="TreeGrafter"/>
</dbReference>
<keyword evidence="4" id="KW-0138">CF(0)</keyword>
<dbReference type="CDD" id="cd00310">
    <property type="entry name" value="ATP-synt_Fo_a_6"/>
    <property type="match status" value="1"/>
</dbReference>
<dbReference type="EMBL" id="SNWN01000009">
    <property type="protein sequence ID" value="TDO21119.1"/>
    <property type="molecule type" value="Genomic_DNA"/>
</dbReference>
<dbReference type="NCBIfam" id="NF004487">
    <property type="entry name" value="PRK05815.3-5"/>
    <property type="match status" value="1"/>
</dbReference>
<keyword evidence="6" id="KW-0375">Hydrogen ion transport</keyword>
<keyword evidence="10" id="KW-0066">ATP synthesis</keyword>
<dbReference type="GO" id="GO:0046933">
    <property type="term" value="F:proton-transporting ATP synthase activity, rotational mechanism"/>
    <property type="evidence" value="ECO:0007669"/>
    <property type="project" value="TreeGrafter"/>
</dbReference>
<evidence type="ECO:0000313" key="12">
    <source>
        <dbReference type="EMBL" id="TDO21119.1"/>
    </source>
</evidence>
<comment type="similarity">
    <text evidence="2">Belongs to the ATPase A chain family.</text>
</comment>
<dbReference type="OrthoDB" id="9789241at2"/>
<dbReference type="GO" id="GO:0042777">
    <property type="term" value="P:proton motive force-driven plasma membrane ATP synthesis"/>
    <property type="evidence" value="ECO:0007669"/>
    <property type="project" value="TreeGrafter"/>
</dbReference>